<reference evidence="1" key="1">
    <citation type="submission" date="2018-05" db="EMBL/GenBank/DDBJ databases">
        <authorList>
            <person name="Lanie J.A."/>
            <person name="Ng W.-L."/>
            <person name="Kazmierczak K.M."/>
            <person name="Andrzejewski T.M."/>
            <person name="Davidsen T.M."/>
            <person name="Wayne K.J."/>
            <person name="Tettelin H."/>
            <person name="Glass J.I."/>
            <person name="Rusch D."/>
            <person name="Podicherti R."/>
            <person name="Tsui H.-C.T."/>
            <person name="Winkler M.E."/>
        </authorList>
    </citation>
    <scope>NUCLEOTIDE SEQUENCE</scope>
</reference>
<dbReference type="AlphaFoldDB" id="A0A381NU97"/>
<evidence type="ECO:0000313" key="1">
    <source>
        <dbReference type="EMBL" id="SUZ57043.1"/>
    </source>
</evidence>
<gene>
    <name evidence="1" type="ORF">METZ01_LOCUS9897</name>
</gene>
<sequence length="63" mass="6990">MMINDKTQTGILRNIIFGTMARATDDIITGVSTEKLSTGLASGISLNIAYYVGFRIKHRRETK</sequence>
<accession>A0A381NU97</accession>
<proteinExistence type="predicted"/>
<dbReference type="EMBL" id="UINC01000538">
    <property type="protein sequence ID" value="SUZ57043.1"/>
    <property type="molecule type" value="Genomic_DNA"/>
</dbReference>
<protein>
    <submittedName>
        <fullName evidence="1">Uncharacterized protein</fullName>
    </submittedName>
</protein>
<name>A0A381NU97_9ZZZZ</name>
<organism evidence="1">
    <name type="scientific">marine metagenome</name>
    <dbReference type="NCBI Taxonomy" id="408172"/>
    <lineage>
        <taxon>unclassified sequences</taxon>
        <taxon>metagenomes</taxon>
        <taxon>ecological metagenomes</taxon>
    </lineage>
</organism>